<proteinExistence type="predicted"/>
<dbReference type="GO" id="GO:0007030">
    <property type="term" value="P:Golgi organization"/>
    <property type="evidence" value="ECO:0007669"/>
    <property type="project" value="TreeGrafter"/>
</dbReference>
<dbReference type="Pfam" id="PF05742">
    <property type="entry name" value="TANGO2"/>
    <property type="match status" value="1"/>
</dbReference>
<dbReference type="GO" id="GO:0005794">
    <property type="term" value="C:Golgi apparatus"/>
    <property type="evidence" value="ECO:0007669"/>
    <property type="project" value="TreeGrafter"/>
</dbReference>
<dbReference type="PANTHER" id="PTHR17985:SF8">
    <property type="entry name" value="TRANSPORT AND GOLGI ORGANIZATION PROTEIN 2 HOMOLOG"/>
    <property type="match status" value="1"/>
</dbReference>
<protein>
    <submittedName>
        <fullName evidence="1">Transport and Golgi organization protein 2</fullName>
    </submittedName>
</protein>
<dbReference type="InterPro" id="IPR008551">
    <property type="entry name" value="TANGO2"/>
</dbReference>
<organism evidence="1">
    <name type="scientific">Cacopsylla melanoneura</name>
    <dbReference type="NCBI Taxonomy" id="428564"/>
    <lineage>
        <taxon>Eukaryota</taxon>
        <taxon>Metazoa</taxon>
        <taxon>Ecdysozoa</taxon>
        <taxon>Arthropoda</taxon>
        <taxon>Hexapoda</taxon>
        <taxon>Insecta</taxon>
        <taxon>Pterygota</taxon>
        <taxon>Neoptera</taxon>
        <taxon>Paraneoptera</taxon>
        <taxon>Hemiptera</taxon>
        <taxon>Sternorrhyncha</taxon>
        <taxon>Psylloidea</taxon>
        <taxon>Psyllidae</taxon>
        <taxon>Psyllinae</taxon>
        <taxon>Cacopsylla</taxon>
    </lineage>
</organism>
<dbReference type="GO" id="GO:0009306">
    <property type="term" value="P:protein secretion"/>
    <property type="evidence" value="ECO:0007669"/>
    <property type="project" value="TreeGrafter"/>
</dbReference>
<dbReference type="EMBL" id="HBUF01195940">
    <property type="protein sequence ID" value="CAG6660051.1"/>
    <property type="molecule type" value="Transcribed_RNA"/>
</dbReference>
<sequence>MCITFIYCNDNPPDNGYKLVIASNRDEEYRRETKHLHHWPNRNIIGGQDAVKGGTWLAASTNGKIGVLLNVLGENSRPNAKDRGPIVVAYVGGNRPAEEYLQSLKKATEEQVYNGFHSVLVELTLKNSSIYHYCNVSPTPKITKLTDSKPNTSEETHIYGFGNSQCLSTPFEKVKFGKRKFAEIMQKHNKQSETQTLIETILDLMKNKQKNYPDVEIDRKAEPGMDLEYKMKYSALYVDMSSRLYGTRTHSIILIDQNNVMDFHEWTMDDWETQEWKHTHIHEQMKLT</sequence>
<name>A0A8D8RZE2_9HEMI</name>
<dbReference type="AlphaFoldDB" id="A0A8D8RZE2"/>
<accession>A0A8D8RZE2</accession>
<reference evidence="1" key="1">
    <citation type="submission" date="2021-05" db="EMBL/GenBank/DDBJ databases">
        <authorList>
            <person name="Alioto T."/>
            <person name="Alioto T."/>
            <person name="Gomez Garrido J."/>
        </authorList>
    </citation>
    <scope>NUCLEOTIDE SEQUENCE</scope>
</reference>
<evidence type="ECO:0000313" key="1">
    <source>
        <dbReference type="EMBL" id="CAG6660051.1"/>
    </source>
</evidence>
<dbReference type="PANTHER" id="PTHR17985">
    <property type="entry name" value="SER/THR-RICH PROTEIN T10 IN DGCR REGION"/>
    <property type="match status" value="1"/>
</dbReference>